<protein>
    <submittedName>
        <fullName evidence="1">(salmon louse) hypothetical protein</fullName>
    </submittedName>
</protein>
<reference evidence="1" key="1">
    <citation type="submission" date="2021-02" db="EMBL/GenBank/DDBJ databases">
        <authorList>
            <person name="Bekaert M."/>
        </authorList>
    </citation>
    <scope>NUCLEOTIDE SEQUENCE</scope>
    <source>
        <strain evidence="1">IoA-00</strain>
    </source>
</reference>
<gene>
    <name evidence="1" type="ORF">LSAA_1929</name>
</gene>
<proteinExistence type="predicted"/>
<dbReference type="AlphaFoldDB" id="A0A7R8CCJ5"/>
<dbReference type="EMBL" id="HG994580">
    <property type="protein sequence ID" value="CAF2764349.1"/>
    <property type="molecule type" value="Genomic_DNA"/>
</dbReference>
<keyword evidence="2" id="KW-1185">Reference proteome</keyword>
<dbReference type="Proteomes" id="UP000675881">
    <property type="component" value="Chromosome 1"/>
</dbReference>
<accession>A0A7R8CCJ5</accession>
<organism evidence="1 2">
    <name type="scientific">Lepeophtheirus salmonis</name>
    <name type="common">Salmon louse</name>
    <name type="synonym">Caligus salmonis</name>
    <dbReference type="NCBI Taxonomy" id="72036"/>
    <lineage>
        <taxon>Eukaryota</taxon>
        <taxon>Metazoa</taxon>
        <taxon>Ecdysozoa</taxon>
        <taxon>Arthropoda</taxon>
        <taxon>Crustacea</taxon>
        <taxon>Multicrustacea</taxon>
        <taxon>Hexanauplia</taxon>
        <taxon>Copepoda</taxon>
        <taxon>Siphonostomatoida</taxon>
        <taxon>Caligidae</taxon>
        <taxon>Lepeophtheirus</taxon>
    </lineage>
</organism>
<name>A0A7R8CCJ5_LEPSM</name>
<sequence length="176" mass="20337">MSNEFVIPELNFYSHNNEEEFVVPELDFGAQGKEFEIPELNFGSISNSRNNQKSQLVKTEEFVIPEDIDLSKINHAHFMKTPTFLPSKNSNDDRIPIQLNDIFISKNPNCVPKIDLSSVFINERSAEIEKKIRHKEDIGTRNPFTTVLLVKPIELSSDRRKTKPLSFWISLTKKVF</sequence>
<evidence type="ECO:0000313" key="1">
    <source>
        <dbReference type="EMBL" id="CAF2764349.1"/>
    </source>
</evidence>
<evidence type="ECO:0000313" key="2">
    <source>
        <dbReference type="Proteomes" id="UP000675881"/>
    </source>
</evidence>